<protein>
    <submittedName>
        <fullName evidence="1">Uncharacterized protein</fullName>
    </submittedName>
</protein>
<dbReference type="RefSeq" id="WP_027886285.1">
    <property type="nucleotide sequence ID" value="NZ_BMWY01000007.1"/>
</dbReference>
<dbReference type="InterPro" id="IPR029058">
    <property type="entry name" value="AB_hydrolase_fold"/>
</dbReference>
<evidence type="ECO:0000313" key="1">
    <source>
        <dbReference type="EMBL" id="GGZ61930.1"/>
    </source>
</evidence>
<comment type="caution">
    <text evidence="1">The sequence shown here is derived from an EMBL/GenBank/DDBJ whole genome shotgun (WGS) entry which is preliminary data.</text>
</comment>
<keyword evidence="2" id="KW-1185">Reference proteome</keyword>
<accession>A0ABQ3BZ10</accession>
<proteinExistence type="predicted"/>
<organism evidence="1 2">
    <name type="scientific">Mesonia mobilis</name>
    <dbReference type="NCBI Taxonomy" id="369791"/>
    <lineage>
        <taxon>Bacteria</taxon>
        <taxon>Pseudomonadati</taxon>
        <taxon>Bacteroidota</taxon>
        <taxon>Flavobacteriia</taxon>
        <taxon>Flavobacteriales</taxon>
        <taxon>Flavobacteriaceae</taxon>
        <taxon>Mesonia</taxon>
    </lineage>
</organism>
<evidence type="ECO:0000313" key="2">
    <source>
        <dbReference type="Proteomes" id="UP000615593"/>
    </source>
</evidence>
<gene>
    <name evidence="1" type="ORF">GCM10008088_24300</name>
</gene>
<dbReference type="GeneID" id="94370094"/>
<reference evidence="2" key="1">
    <citation type="journal article" date="2019" name="Int. J. Syst. Evol. Microbiol.">
        <title>The Global Catalogue of Microorganisms (GCM) 10K type strain sequencing project: providing services to taxonomists for standard genome sequencing and annotation.</title>
        <authorList>
            <consortium name="The Broad Institute Genomics Platform"/>
            <consortium name="The Broad Institute Genome Sequencing Center for Infectious Disease"/>
            <person name="Wu L."/>
            <person name="Ma J."/>
        </authorList>
    </citation>
    <scope>NUCLEOTIDE SEQUENCE [LARGE SCALE GENOMIC DNA]</scope>
    <source>
        <strain evidence="2">KCTC 12708</strain>
    </source>
</reference>
<dbReference type="EMBL" id="BMWY01000007">
    <property type="protein sequence ID" value="GGZ61930.1"/>
    <property type="molecule type" value="Genomic_DNA"/>
</dbReference>
<name>A0ABQ3BZ10_9FLAO</name>
<dbReference type="Proteomes" id="UP000615593">
    <property type="component" value="Unassembled WGS sequence"/>
</dbReference>
<dbReference type="Gene3D" id="3.40.50.1820">
    <property type="entry name" value="alpha/beta hydrolase"/>
    <property type="match status" value="1"/>
</dbReference>
<sequence>MIDANLSFDKRQLQNSLSNKNLSEEIEGKKFIYACATNQNSEWVNSSKDFYTLLNQKLSGKIIFRKDFFEAESHQTVFQQAIINGLKAYFNYQYFNASNLVDYYKNIEKANIYNFKDTEILALAKAFNDNGLPNEAKVIIDAFKNKLTFESVENSRDLIGLFETGTLFLDLGYKNIAKEYFTTCAEKLEKFKTHMNKQQYEIGKEMLEEKMKYFD</sequence>